<dbReference type="PROSITE" id="PS50866">
    <property type="entry name" value="GOLD"/>
    <property type="match status" value="1"/>
</dbReference>
<evidence type="ECO:0000313" key="7">
    <source>
        <dbReference type="EMBL" id="CAF3711105.1"/>
    </source>
</evidence>
<dbReference type="InterPro" id="IPR035984">
    <property type="entry name" value="Acyl-CoA-binding_sf"/>
</dbReference>
<evidence type="ECO:0000259" key="5">
    <source>
        <dbReference type="PROSITE" id="PS51228"/>
    </source>
</evidence>
<dbReference type="PROSITE" id="PS51228">
    <property type="entry name" value="ACB_2"/>
    <property type="match status" value="1"/>
</dbReference>
<dbReference type="PANTHER" id="PTHR22973:SF12">
    <property type="entry name" value="LD35087P"/>
    <property type="match status" value="1"/>
</dbReference>
<organism evidence="6 8">
    <name type="scientific">Adineta steineri</name>
    <dbReference type="NCBI Taxonomy" id="433720"/>
    <lineage>
        <taxon>Eukaryota</taxon>
        <taxon>Metazoa</taxon>
        <taxon>Spiralia</taxon>
        <taxon>Gnathifera</taxon>
        <taxon>Rotifera</taxon>
        <taxon>Eurotatoria</taxon>
        <taxon>Bdelloidea</taxon>
        <taxon>Adinetida</taxon>
        <taxon>Adinetidae</taxon>
        <taxon>Adineta</taxon>
    </lineage>
</organism>
<dbReference type="EMBL" id="CAJOAY010000658">
    <property type="protein sequence ID" value="CAF3711105.1"/>
    <property type="molecule type" value="Genomic_DNA"/>
</dbReference>
<evidence type="ECO:0000256" key="1">
    <source>
        <dbReference type="ARBA" id="ARBA00022990"/>
    </source>
</evidence>
<evidence type="ECO:0000256" key="3">
    <source>
        <dbReference type="SAM" id="MobiDB-lite"/>
    </source>
</evidence>
<feature type="region of interest" description="Disordered" evidence="3">
    <location>
        <begin position="639"/>
        <end position="680"/>
    </location>
</feature>
<dbReference type="Proteomes" id="UP000663881">
    <property type="component" value="Unassembled WGS sequence"/>
</dbReference>
<dbReference type="InterPro" id="IPR036598">
    <property type="entry name" value="GOLD_dom_sf"/>
</dbReference>
<dbReference type="EMBL" id="CAJNON010000604">
    <property type="protein sequence ID" value="CAF1331169.1"/>
    <property type="molecule type" value="Genomic_DNA"/>
</dbReference>
<dbReference type="SUPFAM" id="SSF101576">
    <property type="entry name" value="Supernatant protein factor (SPF), C-terminal domain"/>
    <property type="match status" value="1"/>
</dbReference>
<dbReference type="GO" id="GO:0000062">
    <property type="term" value="F:fatty-acyl-CoA binding"/>
    <property type="evidence" value="ECO:0007669"/>
    <property type="project" value="InterPro"/>
</dbReference>
<evidence type="ECO:0000259" key="4">
    <source>
        <dbReference type="PROSITE" id="PS50866"/>
    </source>
</evidence>
<dbReference type="CDD" id="cd22265">
    <property type="entry name" value="UDM1_RNF168"/>
    <property type="match status" value="1"/>
</dbReference>
<protein>
    <recommendedName>
        <fullName evidence="9">Golgi resident protein GCP60</fullName>
    </recommendedName>
</protein>
<dbReference type="Gene3D" id="1.20.80.10">
    <property type="match status" value="1"/>
</dbReference>
<evidence type="ECO:0008006" key="9">
    <source>
        <dbReference type="Google" id="ProtNLM"/>
    </source>
</evidence>
<comment type="caution">
    <text evidence="6">The sequence shown here is derived from an EMBL/GenBank/DDBJ whole genome shotgun (WGS) entry which is preliminary data.</text>
</comment>
<accession>A0A815FXG0</accession>
<sequence length="727" mass="81902">MALYYDEILAGNCAGQINIMPPPSSNKTLLKDKKQLLNLTDELGFSIEKLFDMGRQFLKDKQQNKEIQLKYGDNIRLIALSKQIKIGKWNASYTQDVGFLDVVGNDRKQAWITLGDMTKEQAMEEYVKLLLERCPMFQTYIETQHNKTEEDNRLREDDETRRTLEQEAEQLRQRELEQFLRLEKQQKKREDFQRKQIQDVLNQQTYAQFKAYAVQQYRDNPQAQEQLIRQLQDQHFQQYMQQVYQQQLLDQQHQLRIKTNMEQQQQQPENFISSTAQPPLSSTSINLAPSSATNVIPPPAANMVPPPPTNMVSQPPVNMAAAPPPTANMVPPPPPPTNMASQPPVNMVLPPSGLVISPPVANSLPSPTIPDNTIVPPPSLNIVHPQVPTNTISPSSPTNVFSPPASTDMGPSSNTNLTSASNIPLQPMSQIQPLVPAPAQLPPLVHPPPMMPFQTSISNNNATQEIKLEPIGSFQTQFETLTLNTPLEPITSAVPQAPANEDLTQQQQQYPSGQINNELNTTQELVHGNSIVPPIGEANAIVNPNGELSLVPEEGKRELPNITPANMWTRKDIKEFKEQIRKEKDAVIKIGSGETVTVRVPTHEDGQCIFWEFATDYYDVGFGLYFEWGKAQSNSVTVHVSDSSDEEENEDGTNPEKKDIEKGSGSTNKPPKPPQDEIVPIYRRDSHEEVYAGSHPYPGHGVYLLKFDNSYSLWRSKTLYYRVYYSK</sequence>
<name>A0A815FXG0_9BILA</name>
<feature type="compositionally biased region" description="Acidic residues" evidence="3">
    <location>
        <begin position="643"/>
        <end position="653"/>
    </location>
</feature>
<dbReference type="InterPro" id="IPR014352">
    <property type="entry name" value="FERM/acyl-CoA-bd_prot_sf"/>
</dbReference>
<dbReference type="SUPFAM" id="SSF47027">
    <property type="entry name" value="Acyl-CoA binding protein"/>
    <property type="match status" value="1"/>
</dbReference>
<dbReference type="InterPro" id="IPR009038">
    <property type="entry name" value="GOLD_dom"/>
</dbReference>
<dbReference type="OrthoDB" id="5839451at2759"/>
<feature type="domain" description="GOLD" evidence="4">
    <location>
        <begin position="577"/>
        <end position="725"/>
    </location>
</feature>
<dbReference type="InterPro" id="IPR000582">
    <property type="entry name" value="Acyl-CoA-binding_protein"/>
</dbReference>
<dbReference type="Pfam" id="PF13897">
    <property type="entry name" value="GOLD_2"/>
    <property type="match status" value="1"/>
</dbReference>
<dbReference type="FunFam" id="2.60.120.680:FF:000002">
    <property type="entry name" value="Putative Golgi resident protein GCP60"/>
    <property type="match status" value="1"/>
</dbReference>
<gene>
    <name evidence="7" type="ORF">OKA104_LOCUS13188</name>
    <name evidence="6" type="ORF">VCS650_LOCUS32692</name>
</gene>
<dbReference type="Pfam" id="PF00887">
    <property type="entry name" value="ACBP"/>
    <property type="match status" value="1"/>
</dbReference>
<proteinExistence type="predicted"/>
<feature type="domain" description="ACB" evidence="5">
    <location>
        <begin position="47"/>
        <end position="139"/>
    </location>
</feature>
<dbReference type="GO" id="GO:0000139">
    <property type="term" value="C:Golgi membrane"/>
    <property type="evidence" value="ECO:0007669"/>
    <property type="project" value="TreeGrafter"/>
</dbReference>
<dbReference type="Gene3D" id="2.60.120.680">
    <property type="entry name" value="GOLD domain"/>
    <property type="match status" value="1"/>
</dbReference>
<evidence type="ECO:0000313" key="6">
    <source>
        <dbReference type="EMBL" id="CAF1331169.1"/>
    </source>
</evidence>
<dbReference type="PANTHER" id="PTHR22973">
    <property type="entry name" value="LD35087P"/>
    <property type="match status" value="1"/>
</dbReference>
<keyword evidence="1" id="KW-0007">Acetylation</keyword>
<dbReference type="InterPro" id="IPR052269">
    <property type="entry name" value="Golgi-PI4KB_interaction"/>
</dbReference>
<keyword evidence="2" id="KW-0175">Coiled coil</keyword>
<dbReference type="Proteomes" id="UP000663891">
    <property type="component" value="Unassembled WGS sequence"/>
</dbReference>
<dbReference type="AlphaFoldDB" id="A0A815FXG0"/>
<evidence type="ECO:0000256" key="2">
    <source>
        <dbReference type="SAM" id="Coils"/>
    </source>
</evidence>
<evidence type="ECO:0000313" key="8">
    <source>
        <dbReference type="Proteomes" id="UP000663891"/>
    </source>
</evidence>
<feature type="coiled-coil region" evidence="2">
    <location>
        <begin position="154"/>
        <end position="185"/>
    </location>
</feature>
<reference evidence="6" key="1">
    <citation type="submission" date="2021-02" db="EMBL/GenBank/DDBJ databases">
        <authorList>
            <person name="Nowell W R."/>
        </authorList>
    </citation>
    <scope>NUCLEOTIDE SEQUENCE</scope>
</reference>